<dbReference type="InterPro" id="IPR000372">
    <property type="entry name" value="LRRNT"/>
</dbReference>
<evidence type="ECO:0000313" key="6">
    <source>
        <dbReference type="Proteomes" id="UP000596742"/>
    </source>
</evidence>
<gene>
    <name evidence="5" type="ORF">MGAL_10B011627</name>
</gene>
<organism evidence="5 6">
    <name type="scientific">Mytilus galloprovincialis</name>
    <name type="common">Mediterranean mussel</name>
    <dbReference type="NCBI Taxonomy" id="29158"/>
    <lineage>
        <taxon>Eukaryota</taxon>
        <taxon>Metazoa</taxon>
        <taxon>Spiralia</taxon>
        <taxon>Lophotrochozoa</taxon>
        <taxon>Mollusca</taxon>
        <taxon>Bivalvia</taxon>
        <taxon>Autobranchia</taxon>
        <taxon>Pteriomorphia</taxon>
        <taxon>Mytilida</taxon>
        <taxon>Mytiloidea</taxon>
        <taxon>Mytilidae</taxon>
        <taxon>Mytilinae</taxon>
        <taxon>Mytilus</taxon>
    </lineage>
</organism>
<feature type="chain" id="PRO_5032476407" description="LRRNT domain-containing protein" evidence="3">
    <location>
        <begin position="22"/>
        <end position="58"/>
    </location>
</feature>
<proteinExistence type="predicted"/>
<feature type="domain" description="LRRNT" evidence="4">
    <location>
        <begin position="22"/>
        <end position="57"/>
    </location>
</feature>
<keyword evidence="6" id="KW-1185">Reference proteome</keyword>
<name>A0A8B6CG99_MYTGA</name>
<evidence type="ECO:0000256" key="1">
    <source>
        <dbReference type="ARBA" id="ARBA00022614"/>
    </source>
</evidence>
<sequence length="58" mass="6495">MKNRSSYFLVVLVVCAKLVNTSCPSACYCSYLTSGYQVNCNHEYLGHIPILPNDTYSL</sequence>
<dbReference type="EMBL" id="UYJE01001676">
    <property type="protein sequence ID" value="VDI04116.1"/>
    <property type="molecule type" value="Genomic_DNA"/>
</dbReference>
<keyword evidence="2 3" id="KW-0732">Signal</keyword>
<dbReference type="SMART" id="SM00013">
    <property type="entry name" value="LRRNT"/>
    <property type="match status" value="1"/>
</dbReference>
<evidence type="ECO:0000256" key="3">
    <source>
        <dbReference type="SAM" id="SignalP"/>
    </source>
</evidence>
<evidence type="ECO:0000259" key="4">
    <source>
        <dbReference type="SMART" id="SM00013"/>
    </source>
</evidence>
<evidence type="ECO:0000313" key="5">
    <source>
        <dbReference type="EMBL" id="VDI04116.1"/>
    </source>
</evidence>
<feature type="signal peptide" evidence="3">
    <location>
        <begin position="1"/>
        <end position="21"/>
    </location>
</feature>
<evidence type="ECO:0000256" key="2">
    <source>
        <dbReference type="ARBA" id="ARBA00022729"/>
    </source>
</evidence>
<dbReference type="AlphaFoldDB" id="A0A8B6CG99"/>
<dbReference type="OrthoDB" id="5954366at2759"/>
<keyword evidence="1" id="KW-0433">Leucine-rich repeat</keyword>
<reference evidence="5" key="1">
    <citation type="submission" date="2018-11" db="EMBL/GenBank/DDBJ databases">
        <authorList>
            <person name="Alioto T."/>
            <person name="Alioto T."/>
        </authorList>
    </citation>
    <scope>NUCLEOTIDE SEQUENCE</scope>
</reference>
<comment type="caution">
    <text evidence="5">The sequence shown here is derived from an EMBL/GenBank/DDBJ whole genome shotgun (WGS) entry which is preliminary data.</text>
</comment>
<accession>A0A8B6CG99</accession>
<protein>
    <recommendedName>
        <fullName evidence="4">LRRNT domain-containing protein</fullName>
    </recommendedName>
</protein>
<feature type="non-terminal residue" evidence="5">
    <location>
        <position position="58"/>
    </location>
</feature>
<dbReference type="Proteomes" id="UP000596742">
    <property type="component" value="Unassembled WGS sequence"/>
</dbReference>